<accession>A0ABQ5NMI5</accession>
<dbReference type="Pfam" id="PF07853">
    <property type="entry name" value="DUF1648"/>
    <property type="match status" value="1"/>
</dbReference>
<dbReference type="Proteomes" id="UP001065593">
    <property type="component" value="Unassembled WGS sequence"/>
</dbReference>
<keyword evidence="1" id="KW-0812">Transmembrane</keyword>
<feature type="domain" description="DUF1648" evidence="2">
    <location>
        <begin position="24"/>
        <end position="69"/>
    </location>
</feature>
<keyword evidence="1" id="KW-1133">Transmembrane helix</keyword>
<evidence type="ECO:0000313" key="4">
    <source>
        <dbReference type="Proteomes" id="UP001065593"/>
    </source>
</evidence>
<name>A0ABQ5NMI5_9BACI</name>
<proteinExistence type="predicted"/>
<dbReference type="PANTHER" id="PTHR37810">
    <property type="entry name" value="IMMUNITY PROTEIN SDPI"/>
    <property type="match status" value="1"/>
</dbReference>
<gene>
    <name evidence="3" type="ORF">LYSBPC_26310</name>
</gene>
<dbReference type="InterPro" id="IPR012867">
    <property type="entry name" value="DUF1648"/>
</dbReference>
<feature type="transmembrane region" description="Helical" evidence="1">
    <location>
        <begin position="16"/>
        <end position="36"/>
    </location>
</feature>
<protein>
    <recommendedName>
        <fullName evidence="2">DUF1648 domain-containing protein</fullName>
    </recommendedName>
</protein>
<organism evidence="3 4">
    <name type="scientific">Lysinibacillus piscis</name>
    <dbReference type="NCBI Taxonomy" id="2518931"/>
    <lineage>
        <taxon>Bacteria</taxon>
        <taxon>Bacillati</taxon>
        <taxon>Bacillota</taxon>
        <taxon>Bacilli</taxon>
        <taxon>Bacillales</taxon>
        <taxon>Bacillaceae</taxon>
        <taxon>Lysinibacillus</taxon>
    </lineage>
</organism>
<keyword evidence="1" id="KW-0472">Membrane</keyword>
<evidence type="ECO:0000256" key="1">
    <source>
        <dbReference type="SAM" id="Phobius"/>
    </source>
</evidence>
<evidence type="ECO:0000313" key="3">
    <source>
        <dbReference type="EMBL" id="GLC89504.1"/>
    </source>
</evidence>
<evidence type="ECO:0000259" key="2">
    <source>
        <dbReference type="Pfam" id="PF07853"/>
    </source>
</evidence>
<feature type="transmembrane region" description="Helical" evidence="1">
    <location>
        <begin position="60"/>
        <end position="79"/>
    </location>
</feature>
<reference evidence="3" key="1">
    <citation type="submission" date="2022-08" db="EMBL/GenBank/DDBJ databases">
        <title>Draft genome sequence of Lysinibacillus sp. strain KH24.</title>
        <authorList>
            <person name="Kanbe H."/>
            <person name="Itoh H."/>
        </authorList>
    </citation>
    <scope>NUCLEOTIDE SEQUENCE</scope>
    <source>
        <strain evidence="3">KH24</strain>
    </source>
</reference>
<feature type="transmembrane region" description="Helical" evidence="1">
    <location>
        <begin position="114"/>
        <end position="131"/>
    </location>
</feature>
<dbReference type="RefSeq" id="WP_264989303.1">
    <property type="nucleotide sequence ID" value="NZ_BRZA01000003.1"/>
</dbReference>
<feature type="transmembrane region" description="Helical" evidence="1">
    <location>
        <begin position="137"/>
        <end position="158"/>
    </location>
</feature>
<sequence>MYRPVLKLPQTKAEKIGNYIGGGLFILSILYMIYMWEDLPTNIPMHFDGAGEVDRWGSKWQLLILPAIGLILWVMMALFEKMPHIHNYPERLNEKNVERFYLNSRKLLNEVKNFCLILFAGISVQTIRIAMEKTDSLGWWFLPIVIIGTAIPVIKCLIVSSKIK</sequence>
<dbReference type="EMBL" id="BRZA01000003">
    <property type="protein sequence ID" value="GLC89504.1"/>
    <property type="molecule type" value="Genomic_DNA"/>
</dbReference>
<comment type="caution">
    <text evidence="3">The sequence shown here is derived from an EMBL/GenBank/DDBJ whole genome shotgun (WGS) entry which is preliminary data.</text>
</comment>
<keyword evidence="4" id="KW-1185">Reference proteome</keyword>
<dbReference type="PANTHER" id="PTHR37810:SF5">
    <property type="entry name" value="IMMUNITY PROTEIN SDPI"/>
    <property type="match status" value="1"/>
</dbReference>